<proteinExistence type="inferred from homology"/>
<dbReference type="PROSITE" id="PS00139">
    <property type="entry name" value="THIOL_PROTEASE_CYS"/>
    <property type="match status" value="1"/>
</dbReference>
<reference evidence="11" key="1">
    <citation type="submission" date="2021-02" db="EMBL/GenBank/DDBJ databases">
        <authorList>
            <person name="Nowell W R."/>
        </authorList>
    </citation>
    <scope>NUCLEOTIDE SEQUENCE</scope>
</reference>
<dbReference type="SMART" id="SM00848">
    <property type="entry name" value="Inhibitor_I29"/>
    <property type="match status" value="1"/>
</dbReference>
<evidence type="ECO:0000256" key="3">
    <source>
        <dbReference type="ARBA" id="ARBA00022801"/>
    </source>
</evidence>
<dbReference type="InterPro" id="IPR038765">
    <property type="entry name" value="Papain-like_cys_pep_sf"/>
</dbReference>
<dbReference type="FunFam" id="3.90.70.10:FF:000006">
    <property type="entry name" value="Cathepsin S"/>
    <property type="match status" value="1"/>
</dbReference>
<dbReference type="InterPro" id="IPR025661">
    <property type="entry name" value="Pept_asp_AS"/>
</dbReference>
<evidence type="ECO:0000256" key="1">
    <source>
        <dbReference type="ARBA" id="ARBA00008455"/>
    </source>
</evidence>
<evidence type="ECO:0000313" key="14">
    <source>
        <dbReference type="Proteomes" id="UP000663829"/>
    </source>
</evidence>
<accession>A0A814LIS4</accession>
<keyword evidence="14" id="KW-1185">Reference proteome</keyword>
<keyword evidence="6" id="KW-1015">Disulfide bond</keyword>
<evidence type="ECO:0008006" key="15">
    <source>
        <dbReference type="Google" id="ProtNLM"/>
    </source>
</evidence>
<dbReference type="Proteomes" id="UP000677228">
    <property type="component" value="Unassembled WGS sequence"/>
</dbReference>
<keyword evidence="3" id="KW-0378">Hydrolase</keyword>
<keyword evidence="4" id="KW-0788">Thiol protease</keyword>
<keyword evidence="5" id="KW-0865">Zymogen</keyword>
<keyword evidence="7" id="KW-0732">Signal</keyword>
<evidence type="ECO:0000256" key="6">
    <source>
        <dbReference type="ARBA" id="ARBA00023157"/>
    </source>
</evidence>
<sequence length="314" mass="35305">MKFLVVVLVALLGCAFGLDETLTKHWKLWKEQHGKKYFDAEEHVRRAVWEDNLKLVQTHNLQADLGQHTHWLKMNKFADMTNSEFVKQMNGYNMSLRTNQPADRHEFTRSLNVKLPDTVDWRDQGYVTDVKDQGQCGSCWAFSATGSLEGQHFKQAMKLTSLSEQNLVDCSGKYGNQGCNGGLMDQAFQYIKENMGIDTEDSYPYEARDDTCRFAKENVGATDTGFTDVTTKDESALQEAVATIGPISTINVIVELHLLDHGVLAIGYGTDSGTDYWLVKNSWGKGWGMDGYIKMTRNKRNQCGIATAASYPLV</sequence>
<dbReference type="PANTHER" id="PTHR12411">
    <property type="entry name" value="CYSTEINE PROTEASE FAMILY C1-RELATED"/>
    <property type="match status" value="1"/>
</dbReference>
<dbReference type="InterPro" id="IPR013128">
    <property type="entry name" value="Peptidase_C1A"/>
</dbReference>
<dbReference type="InterPro" id="IPR000169">
    <property type="entry name" value="Pept_cys_AS"/>
</dbReference>
<evidence type="ECO:0000256" key="5">
    <source>
        <dbReference type="ARBA" id="ARBA00023145"/>
    </source>
</evidence>
<dbReference type="CDD" id="cd02248">
    <property type="entry name" value="Peptidase_C1A"/>
    <property type="match status" value="1"/>
</dbReference>
<comment type="similarity">
    <text evidence="1">Belongs to the peptidase C1 family.</text>
</comment>
<dbReference type="SUPFAM" id="SSF54001">
    <property type="entry name" value="Cysteine proteinases"/>
    <property type="match status" value="1"/>
</dbReference>
<evidence type="ECO:0000256" key="7">
    <source>
        <dbReference type="SAM" id="SignalP"/>
    </source>
</evidence>
<dbReference type="EMBL" id="CAJOBC010004544">
    <property type="protein sequence ID" value="CAF3832115.1"/>
    <property type="molecule type" value="Genomic_DNA"/>
</dbReference>
<dbReference type="InterPro" id="IPR000668">
    <property type="entry name" value="Peptidase_C1A_C"/>
</dbReference>
<evidence type="ECO:0000313" key="11">
    <source>
        <dbReference type="EMBL" id="CAF1064176.1"/>
    </source>
</evidence>
<feature type="signal peptide" evidence="7">
    <location>
        <begin position="1"/>
        <end position="17"/>
    </location>
</feature>
<evidence type="ECO:0000313" key="13">
    <source>
        <dbReference type="EMBL" id="CAF3832115.1"/>
    </source>
</evidence>
<dbReference type="PROSITE" id="PS00639">
    <property type="entry name" value="THIOL_PROTEASE_HIS"/>
    <property type="match status" value="1"/>
</dbReference>
<dbReference type="SMART" id="SM00645">
    <property type="entry name" value="Pept_C1"/>
    <property type="match status" value="1"/>
</dbReference>
<dbReference type="Proteomes" id="UP000682733">
    <property type="component" value="Unassembled WGS sequence"/>
</dbReference>
<dbReference type="PRINTS" id="PR00705">
    <property type="entry name" value="PAPAIN"/>
</dbReference>
<dbReference type="InterPro" id="IPR013201">
    <property type="entry name" value="Prot_inhib_I29"/>
</dbReference>
<dbReference type="Pfam" id="PF08246">
    <property type="entry name" value="Inhibitor_I29"/>
    <property type="match status" value="1"/>
</dbReference>
<dbReference type="InterPro" id="IPR025660">
    <property type="entry name" value="Pept_his_AS"/>
</dbReference>
<evidence type="ECO:0000259" key="8">
    <source>
        <dbReference type="SMART" id="SM00645"/>
    </source>
</evidence>
<comment type="caution">
    <text evidence="11">The sequence shown here is derived from an EMBL/GenBank/DDBJ whole genome shotgun (WGS) entry which is preliminary data.</text>
</comment>
<dbReference type="InterPro" id="IPR039417">
    <property type="entry name" value="Peptidase_C1A_papain-like"/>
</dbReference>
<dbReference type="AlphaFoldDB" id="A0A814LIS4"/>
<evidence type="ECO:0000313" key="10">
    <source>
        <dbReference type="EMBL" id="CAF0924076.1"/>
    </source>
</evidence>
<evidence type="ECO:0000256" key="2">
    <source>
        <dbReference type="ARBA" id="ARBA00022670"/>
    </source>
</evidence>
<dbReference type="GO" id="GO:0006508">
    <property type="term" value="P:proteolysis"/>
    <property type="evidence" value="ECO:0007669"/>
    <property type="project" value="UniProtKB-KW"/>
</dbReference>
<dbReference type="EMBL" id="CAJNOQ010004544">
    <property type="protein sequence ID" value="CAF1064176.1"/>
    <property type="molecule type" value="Genomic_DNA"/>
</dbReference>
<keyword evidence="2" id="KW-0645">Protease</keyword>
<evidence type="ECO:0000256" key="4">
    <source>
        <dbReference type="ARBA" id="ARBA00022807"/>
    </source>
</evidence>
<dbReference type="GO" id="GO:0008234">
    <property type="term" value="F:cysteine-type peptidase activity"/>
    <property type="evidence" value="ECO:0007669"/>
    <property type="project" value="UniProtKB-KW"/>
</dbReference>
<evidence type="ECO:0000313" key="12">
    <source>
        <dbReference type="EMBL" id="CAF3701204.1"/>
    </source>
</evidence>
<dbReference type="Proteomes" id="UP000663829">
    <property type="component" value="Unassembled WGS sequence"/>
</dbReference>
<dbReference type="PROSITE" id="PS00640">
    <property type="entry name" value="THIOL_PROTEASE_ASN"/>
    <property type="match status" value="1"/>
</dbReference>
<feature type="chain" id="PRO_5036225182" description="Cathepsin L" evidence="7">
    <location>
        <begin position="18"/>
        <end position="314"/>
    </location>
</feature>
<dbReference type="EMBL" id="CAJNOK010004045">
    <property type="protein sequence ID" value="CAF0924076.1"/>
    <property type="molecule type" value="Genomic_DNA"/>
</dbReference>
<dbReference type="EMBL" id="CAJOBA010004046">
    <property type="protein sequence ID" value="CAF3701204.1"/>
    <property type="molecule type" value="Genomic_DNA"/>
</dbReference>
<feature type="domain" description="Cathepsin propeptide inhibitor" evidence="9">
    <location>
        <begin position="26"/>
        <end position="85"/>
    </location>
</feature>
<protein>
    <recommendedName>
        <fullName evidence="15">Cathepsin L</fullName>
    </recommendedName>
</protein>
<feature type="domain" description="Peptidase C1A papain C-terminal" evidence="8">
    <location>
        <begin position="115"/>
        <end position="313"/>
    </location>
</feature>
<gene>
    <name evidence="11" type="ORF">GPM918_LOCUS16938</name>
    <name evidence="10" type="ORF">OVA965_LOCUS10782</name>
    <name evidence="13" type="ORF">SRO942_LOCUS16937</name>
    <name evidence="12" type="ORF">TMI583_LOCUS10776</name>
</gene>
<dbReference type="Gene3D" id="3.90.70.10">
    <property type="entry name" value="Cysteine proteinases"/>
    <property type="match status" value="1"/>
</dbReference>
<evidence type="ECO:0000259" key="9">
    <source>
        <dbReference type="SMART" id="SM00848"/>
    </source>
</evidence>
<dbReference type="Pfam" id="PF00112">
    <property type="entry name" value="Peptidase_C1"/>
    <property type="match status" value="1"/>
</dbReference>
<name>A0A814LIS4_9BILA</name>
<dbReference type="Proteomes" id="UP000681722">
    <property type="component" value="Unassembled WGS sequence"/>
</dbReference>
<dbReference type="OrthoDB" id="10253408at2759"/>
<organism evidence="11 14">
    <name type="scientific">Didymodactylos carnosus</name>
    <dbReference type="NCBI Taxonomy" id="1234261"/>
    <lineage>
        <taxon>Eukaryota</taxon>
        <taxon>Metazoa</taxon>
        <taxon>Spiralia</taxon>
        <taxon>Gnathifera</taxon>
        <taxon>Rotifera</taxon>
        <taxon>Eurotatoria</taxon>
        <taxon>Bdelloidea</taxon>
        <taxon>Philodinida</taxon>
        <taxon>Philodinidae</taxon>
        <taxon>Didymodactylos</taxon>
    </lineage>
</organism>